<evidence type="ECO:0000256" key="1">
    <source>
        <dbReference type="ARBA" id="ARBA00023067"/>
    </source>
</evidence>
<dbReference type="GO" id="GO:0005829">
    <property type="term" value="C:cytosol"/>
    <property type="evidence" value="ECO:0007669"/>
    <property type="project" value="TreeGrafter"/>
</dbReference>
<proteinExistence type="inferred from homology"/>
<keyword evidence="1" id="KW-0226">DNA condensation</keyword>
<keyword evidence="2 4" id="KW-0238">DNA-binding</keyword>
<evidence type="ECO:0000256" key="3">
    <source>
        <dbReference type="RuleBase" id="RU003939"/>
    </source>
</evidence>
<dbReference type="PRINTS" id="PR01727">
    <property type="entry name" value="DNABINDINGHU"/>
</dbReference>
<dbReference type="Gene3D" id="4.10.520.10">
    <property type="entry name" value="IHF-like DNA-binding proteins"/>
    <property type="match status" value="1"/>
</dbReference>
<evidence type="ECO:0000256" key="2">
    <source>
        <dbReference type="ARBA" id="ARBA00023125"/>
    </source>
</evidence>
<dbReference type="Pfam" id="PF00216">
    <property type="entry name" value="Bac_DNA_binding"/>
    <property type="match status" value="1"/>
</dbReference>
<dbReference type="PROSITE" id="PS00045">
    <property type="entry name" value="HISTONE_LIKE"/>
    <property type="match status" value="1"/>
</dbReference>
<name>A0A6J4NEY9_9ACTN</name>
<comment type="similarity">
    <text evidence="3">Belongs to the bacterial histone-like protein family.</text>
</comment>
<dbReference type="InterPro" id="IPR020816">
    <property type="entry name" value="Histone-like_DNA-bd_CS"/>
</dbReference>
<dbReference type="InterPro" id="IPR000119">
    <property type="entry name" value="Hist_DNA-bd"/>
</dbReference>
<dbReference type="CDD" id="cd13831">
    <property type="entry name" value="HU"/>
    <property type="match status" value="1"/>
</dbReference>
<sequence>MNKTELIERIAEEAGVTAGEAQEHFGAFERVVTEALKGGDEVQITGFGKFSVKERKAREGRNPQTGEKMKIAASKVPSFSAGNALKQAI</sequence>
<organism evidence="4">
    <name type="scientific">uncultured Rubrobacteraceae bacterium</name>
    <dbReference type="NCBI Taxonomy" id="349277"/>
    <lineage>
        <taxon>Bacteria</taxon>
        <taxon>Bacillati</taxon>
        <taxon>Actinomycetota</taxon>
        <taxon>Rubrobacteria</taxon>
        <taxon>Rubrobacterales</taxon>
        <taxon>Rubrobacteraceae</taxon>
        <taxon>environmental samples</taxon>
    </lineage>
</organism>
<accession>A0A6J4NEY9</accession>
<evidence type="ECO:0000313" key="4">
    <source>
        <dbReference type="EMBL" id="CAA9386186.1"/>
    </source>
</evidence>
<dbReference type="SUPFAM" id="SSF47729">
    <property type="entry name" value="IHF-like DNA-binding proteins"/>
    <property type="match status" value="1"/>
</dbReference>
<gene>
    <name evidence="4" type="ORF">AVDCRST_MAG03-275</name>
</gene>
<protein>
    <submittedName>
        <fullName evidence="4">DNA-binding protein HU-beta (ACLAME 290)</fullName>
    </submittedName>
</protein>
<dbReference type="GO" id="GO:0003677">
    <property type="term" value="F:DNA binding"/>
    <property type="evidence" value="ECO:0007669"/>
    <property type="project" value="UniProtKB-KW"/>
</dbReference>
<dbReference type="PANTHER" id="PTHR33175">
    <property type="entry name" value="DNA-BINDING PROTEIN HU"/>
    <property type="match status" value="1"/>
</dbReference>
<dbReference type="EMBL" id="CADCUT010000013">
    <property type="protein sequence ID" value="CAA9386186.1"/>
    <property type="molecule type" value="Genomic_DNA"/>
</dbReference>
<dbReference type="AlphaFoldDB" id="A0A6J4NEY9"/>
<dbReference type="GO" id="GO:0030261">
    <property type="term" value="P:chromosome condensation"/>
    <property type="evidence" value="ECO:0007669"/>
    <property type="project" value="UniProtKB-KW"/>
</dbReference>
<reference evidence="4" key="1">
    <citation type="submission" date="2020-02" db="EMBL/GenBank/DDBJ databases">
        <authorList>
            <person name="Meier V. D."/>
        </authorList>
    </citation>
    <scope>NUCLEOTIDE SEQUENCE</scope>
    <source>
        <strain evidence="4">AVDCRST_MAG03</strain>
    </source>
</reference>
<dbReference type="PANTHER" id="PTHR33175:SF3">
    <property type="entry name" value="DNA-BINDING PROTEIN HU-BETA"/>
    <property type="match status" value="1"/>
</dbReference>
<dbReference type="SMART" id="SM00411">
    <property type="entry name" value="BHL"/>
    <property type="match status" value="1"/>
</dbReference>
<dbReference type="GO" id="GO:0030527">
    <property type="term" value="F:structural constituent of chromatin"/>
    <property type="evidence" value="ECO:0007669"/>
    <property type="project" value="InterPro"/>
</dbReference>
<dbReference type="InterPro" id="IPR010992">
    <property type="entry name" value="IHF-like_DNA-bd_dom_sf"/>
</dbReference>